<reference evidence="2" key="1">
    <citation type="journal article" date="2017" name="Genome Biol.">
        <title>Comparative genomics reveals high biological diversity and specific adaptations in the industrially and medically important fungal genus Aspergillus.</title>
        <authorList>
            <person name="de Vries R.P."/>
            <person name="Riley R."/>
            <person name="Wiebenga A."/>
            <person name="Aguilar-Osorio G."/>
            <person name="Amillis S."/>
            <person name="Uchima C.A."/>
            <person name="Anderluh G."/>
            <person name="Asadollahi M."/>
            <person name="Askin M."/>
            <person name="Barry K."/>
            <person name="Battaglia E."/>
            <person name="Bayram O."/>
            <person name="Benocci T."/>
            <person name="Braus-Stromeyer S.A."/>
            <person name="Caldana C."/>
            <person name="Canovas D."/>
            <person name="Cerqueira G.C."/>
            <person name="Chen F."/>
            <person name="Chen W."/>
            <person name="Choi C."/>
            <person name="Clum A."/>
            <person name="Dos Santos R.A."/>
            <person name="Damasio A.R."/>
            <person name="Diallinas G."/>
            <person name="Emri T."/>
            <person name="Fekete E."/>
            <person name="Flipphi M."/>
            <person name="Freyberg S."/>
            <person name="Gallo A."/>
            <person name="Gournas C."/>
            <person name="Habgood R."/>
            <person name="Hainaut M."/>
            <person name="Harispe M.L."/>
            <person name="Henrissat B."/>
            <person name="Hilden K.S."/>
            <person name="Hope R."/>
            <person name="Hossain A."/>
            <person name="Karabika E."/>
            <person name="Karaffa L."/>
            <person name="Karanyi Z."/>
            <person name="Krasevec N."/>
            <person name="Kuo A."/>
            <person name="Kusch H."/>
            <person name="LaButti K."/>
            <person name="Lagendijk E.L."/>
            <person name="Lapidus A."/>
            <person name="Levasseur A."/>
            <person name="Lindquist E."/>
            <person name="Lipzen A."/>
            <person name="Logrieco A.F."/>
            <person name="MacCabe A."/>
            <person name="Maekelae M.R."/>
            <person name="Malavazi I."/>
            <person name="Melin P."/>
            <person name="Meyer V."/>
            <person name="Mielnichuk N."/>
            <person name="Miskei M."/>
            <person name="Molnar A.P."/>
            <person name="Mule G."/>
            <person name="Ngan C.Y."/>
            <person name="Orejas M."/>
            <person name="Orosz E."/>
            <person name="Ouedraogo J.P."/>
            <person name="Overkamp K.M."/>
            <person name="Park H.-S."/>
            <person name="Perrone G."/>
            <person name="Piumi F."/>
            <person name="Punt P.J."/>
            <person name="Ram A.F."/>
            <person name="Ramon A."/>
            <person name="Rauscher S."/>
            <person name="Record E."/>
            <person name="Riano-Pachon D.M."/>
            <person name="Robert V."/>
            <person name="Roehrig J."/>
            <person name="Ruller R."/>
            <person name="Salamov A."/>
            <person name="Salih N.S."/>
            <person name="Samson R.A."/>
            <person name="Sandor E."/>
            <person name="Sanguinetti M."/>
            <person name="Schuetze T."/>
            <person name="Sepcic K."/>
            <person name="Shelest E."/>
            <person name="Sherlock G."/>
            <person name="Sophianopoulou V."/>
            <person name="Squina F.M."/>
            <person name="Sun H."/>
            <person name="Susca A."/>
            <person name="Todd R.B."/>
            <person name="Tsang A."/>
            <person name="Unkles S.E."/>
            <person name="van de Wiele N."/>
            <person name="van Rossen-Uffink D."/>
            <person name="Oliveira J.V."/>
            <person name="Vesth T.C."/>
            <person name="Visser J."/>
            <person name="Yu J.-H."/>
            <person name="Zhou M."/>
            <person name="Andersen M.R."/>
            <person name="Archer D.B."/>
            <person name="Baker S.E."/>
            <person name="Benoit I."/>
            <person name="Brakhage A.A."/>
            <person name="Braus G.H."/>
            <person name="Fischer R."/>
            <person name="Frisvad J.C."/>
            <person name="Goldman G.H."/>
            <person name="Houbraken J."/>
            <person name="Oakley B."/>
            <person name="Pocsi I."/>
            <person name="Scazzocchio C."/>
            <person name="Seiboth B."/>
            <person name="vanKuyk P.A."/>
            <person name="Wortman J."/>
            <person name="Dyer P.S."/>
            <person name="Grigoriev I.V."/>
        </authorList>
    </citation>
    <scope>NUCLEOTIDE SEQUENCE [LARGE SCALE GENOMIC DNA]</scope>
    <source>
        <strain evidence="2">CBS 506.65</strain>
    </source>
</reference>
<name>A0A1L9SAN7_9EURO</name>
<sequence length="165" mass="17951">MYYVEGSAQSTCATRPAFGRTPRTYLVHYQGNLPGKLGAGWTVDTAKVQPQRRIQYASATIRRAPSDNGWASVLLRLFRKPSGLVGCSLSLTFRRVLDGRLAGRSPDLGASRVSASSFFEVITLSSTVYGLTLLRGTTTPYSELESEEASLQGVGVYYVVPMFVS</sequence>
<organism evidence="1 2">
    <name type="scientific">Penicilliopsis zonata CBS 506.65</name>
    <dbReference type="NCBI Taxonomy" id="1073090"/>
    <lineage>
        <taxon>Eukaryota</taxon>
        <taxon>Fungi</taxon>
        <taxon>Dikarya</taxon>
        <taxon>Ascomycota</taxon>
        <taxon>Pezizomycotina</taxon>
        <taxon>Eurotiomycetes</taxon>
        <taxon>Eurotiomycetidae</taxon>
        <taxon>Eurotiales</taxon>
        <taxon>Aspergillaceae</taxon>
        <taxon>Penicilliopsis</taxon>
    </lineage>
</organism>
<proteinExistence type="predicted"/>
<dbReference type="VEuPathDB" id="FungiDB:ASPZODRAFT_145282"/>
<accession>A0A1L9SAN7</accession>
<dbReference type="Proteomes" id="UP000184188">
    <property type="component" value="Unassembled WGS sequence"/>
</dbReference>
<gene>
    <name evidence="1" type="ORF">ASPZODRAFT_145282</name>
</gene>
<evidence type="ECO:0000313" key="2">
    <source>
        <dbReference type="Proteomes" id="UP000184188"/>
    </source>
</evidence>
<evidence type="ECO:0000313" key="1">
    <source>
        <dbReference type="EMBL" id="OJJ44169.1"/>
    </source>
</evidence>
<protein>
    <submittedName>
        <fullName evidence="1">Uncharacterized protein</fullName>
    </submittedName>
</protein>
<dbReference type="EMBL" id="KV878349">
    <property type="protein sequence ID" value="OJJ44169.1"/>
    <property type="molecule type" value="Genomic_DNA"/>
</dbReference>
<dbReference type="GeneID" id="34611555"/>
<keyword evidence="2" id="KW-1185">Reference proteome</keyword>
<dbReference type="AlphaFoldDB" id="A0A1L9SAN7"/>
<dbReference type="RefSeq" id="XP_022578679.1">
    <property type="nucleotide sequence ID" value="XM_022725090.1"/>
</dbReference>